<dbReference type="AlphaFoldDB" id="A0A9X2ACZ8"/>
<dbReference type="EMBL" id="JAKVTV010000012">
    <property type="protein sequence ID" value="MCH4824638.1"/>
    <property type="molecule type" value="Genomic_DNA"/>
</dbReference>
<name>A0A9X2ACZ8_9FLAO</name>
<keyword evidence="2" id="KW-1185">Reference proteome</keyword>
<comment type="caution">
    <text evidence="1">The sequence shown here is derived from an EMBL/GenBank/DDBJ whole genome shotgun (WGS) entry which is preliminary data.</text>
</comment>
<gene>
    <name evidence="1" type="ORF">ML462_15800</name>
</gene>
<organism evidence="1 2">
    <name type="scientific">Christiangramia lutea</name>
    <dbReference type="NCBI Taxonomy" id="1607951"/>
    <lineage>
        <taxon>Bacteria</taxon>
        <taxon>Pseudomonadati</taxon>
        <taxon>Bacteroidota</taxon>
        <taxon>Flavobacteriia</taxon>
        <taxon>Flavobacteriales</taxon>
        <taxon>Flavobacteriaceae</taxon>
        <taxon>Christiangramia</taxon>
    </lineage>
</organism>
<evidence type="ECO:0000313" key="2">
    <source>
        <dbReference type="Proteomes" id="UP001139226"/>
    </source>
</evidence>
<dbReference type="Proteomes" id="UP001139226">
    <property type="component" value="Unassembled WGS sequence"/>
</dbReference>
<proteinExistence type="predicted"/>
<evidence type="ECO:0000313" key="1">
    <source>
        <dbReference type="EMBL" id="MCH4824638.1"/>
    </source>
</evidence>
<sequence>MKILTIITFLLIVDSISAQDLDGKWLMTKEGDTYIIPENLIIEINSDSLKYFSFDQLQSSIPIKIKNNNIIINQKQTDTVEFINEDRIKIKSQGKVNDKNSLIETEYVRLKKTKTKLSPEEIQKLSFKFNWNDEKFKVIFNKELGSPQVMKIMEKDELTKIRLEKIDSTYFISIYESGKRATIVPIKEVSNDRMILYGMPRKPYKIVGEKIE</sequence>
<dbReference type="RefSeq" id="WP_240714803.1">
    <property type="nucleotide sequence ID" value="NZ_JAKVTV010000012.1"/>
</dbReference>
<protein>
    <submittedName>
        <fullName evidence="1">Uncharacterized protein</fullName>
    </submittedName>
</protein>
<accession>A0A9X2ACZ8</accession>
<reference evidence="1" key="1">
    <citation type="submission" date="2022-03" db="EMBL/GenBank/DDBJ databases">
        <title>Gramella crocea sp. nov., isolated from activated sludge of a seafood processing plant.</title>
        <authorList>
            <person name="Zhang X."/>
        </authorList>
    </citation>
    <scope>NUCLEOTIDE SEQUENCE</scope>
    <source>
        <strain evidence="1">YJ019</strain>
    </source>
</reference>